<reference evidence="18" key="1">
    <citation type="submission" date="2013-08" db="EMBL/GenBank/DDBJ databases">
        <title>Gene expansion shapes genome architecture in the human pathogen Lichtheimia corymbifera: an evolutionary genomics analysis in the ancient terrestrial Mucorales (Mucoromycotina).</title>
        <authorList>
            <person name="Schwartze V.U."/>
            <person name="Winter S."/>
            <person name="Shelest E."/>
            <person name="Marcet-Houben M."/>
            <person name="Horn F."/>
            <person name="Wehner S."/>
            <person name="Hoffmann K."/>
            <person name="Riege K."/>
            <person name="Sammeth M."/>
            <person name="Nowrousian M."/>
            <person name="Valiante V."/>
            <person name="Linde J."/>
            <person name="Jacobsen I.D."/>
            <person name="Marz M."/>
            <person name="Brakhage A.A."/>
            <person name="Gabaldon T."/>
            <person name="Bocker S."/>
            <person name="Voigt K."/>
        </authorList>
    </citation>
    <scope>NUCLEOTIDE SEQUENCE [LARGE SCALE GENOMIC DNA]</scope>
    <source>
        <strain evidence="18">FSU 9682</strain>
    </source>
</reference>
<dbReference type="STRING" id="1263082.A0A068RZK2"/>
<comment type="subcellular location">
    <subcellularLocation>
        <location evidence="2">Mitochondrion inner membrane</location>
        <topology evidence="2">Single-pass membrane protein</topology>
    </subcellularLocation>
</comment>
<keyword evidence="9" id="KW-0809">Transit peptide</keyword>
<evidence type="ECO:0000256" key="14">
    <source>
        <dbReference type="ARBA" id="ARBA00030753"/>
    </source>
</evidence>
<evidence type="ECO:0000256" key="11">
    <source>
        <dbReference type="ARBA" id="ARBA00022989"/>
    </source>
</evidence>
<organism evidence="18 19">
    <name type="scientific">Lichtheimia corymbifera JMRC:FSU:9682</name>
    <dbReference type="NCBI Taxonomy" id="1263082"/>
    <lineage>
        <taxon>Eukaryota</taxon>
        <taxon>Fungi</taxon>
        <taxon>Fungi incertae sedis</taxon>
        <taxon>Mucoromycota</taxon>
        <taxon>Mucoromycotina</taxon>
        <taxon>Mucoromycetes</taxon>
        <taxon>Mucorales</taxon>
        <taxon>Lichtheimiaceae</taxon>
        <taxon>Lichtheimia</taxon>
    </lineage>
</organism>
<dbReference type="VEuPathDB" id="FungiDB:LCOR_06352.1"/>
<evidence type="ECO:0000313" key="19">
    <source>
        <dbReference type="Proteomes" id="UP000027586"/>
    </source>
</evidence>
<sequence>MAGCQTLTNDVGCEQASLNLFSEARHPLAPFKPTIHTPIDMLARAFARSARLTRPTIMRRGGGGAPEVNEPGGYLFNEKTRVKEEWESIYNWGMGGGFFLMAVALYYKPDTSVVSWATKEAEKSLKEKGVKLDFEKTA</sequence>
<protein>
    <recommendedName>
        <fullName evidence="4">NADH dehydrogenase [ubiquinone] 1 beta subcomplex subunit 11, mitochondrial</fullName>
    </recommendedName>
    <alternativeName>
        <fullName evidence="15">Complex I-ESSS</fullName>
    </alternativeName>
    <alternativeName>
        <fullName evidence="14">NADH-ubiquinone oxidoreductase ESSS subunit</fullName>
    </alternativeName>
</protein>
<keyword evidence="6" id="KW-0679">Respiratory chain</keyword>
<evidence type="ECO:0000256" key="7">
    <source>
        <dbReference type="ARBA" id="ARBA00022692"/>
    </source>
</evidence>
<evidence type="ECO:0000256" key="3">
    <source>
        <dbReference type="ARBA" id="ARBA00008915"/>
    </source>
</evidence>
<keyword evidence="10" id="KW-0249">Electron transport</keyword>
<evidence type="ECO:0000256" key="2">
    <source>
        <dbReference type="ARBA" id="ARBA00004434"/>
    </source>
</evidence>
<evidence type="ECO:0000256" key="6">
    <source>
        <dbReference type="ARBA" id="ARBA00022660"/>
    </source>
</evidence>
<comment type="subunit">
    <text evidence="16">Complex I is composed of 45 different subunits. Interacts with BCAP31.</text>
</comment>
<dbReference type="AlphaFoldDB" id="A0A068RZK2"/>
<dbReference type="Proteomes" id="UP000027586">
    <property type="component" value="Unassembled WGS sequence"/>
</dbReference>
<evidence type="ECO:0000256" key="8">
    <source>
        <dbReference type="ARBA" id="ARBA00022792"/>
    </source>
</evidence>
<dbReference type="GO" id="GO:0005743">
    <property type="term" value="C:mitochondrial inner membrane"/>
    <property type="evidence" value="ECO:0007669"/>
    <property type="project" value="UniProtKB-SubCell"/>
</dbReference>
<dbReference type="EMBL" id="CBTN010000028">
    <property type="protein sequence ID" value="CDH55185.1"/>
    <property type="molecule type" value="Genomic_DNA"/>
</dbReference>
<accession>A0A068RZK2</accession>
<dbReference type="InterPro" id="IPR019329">
    <property type="entry name" value="NADH_UbQ_OxRdtase_ESSS_su"/>
</dbReference>
<evidence type="ECO:0000256" key="4">
    <source>
        <dbReference type="ARBA" id="ARBA00018632"/>
    </source>
</evidence>
<keyword evidence="8" id="KW-0999">Mitochondrion inner membrane</keyword>
<evidence type="ECO:0000256" key="1">
    <source>
        <dbReference type="ARBA" id="ARBA00003195"/>
    </source>
</evidence>
<evidence type="ECO:0000256" key="12">
    <source>
        <dbReference type="ARBA" id="ARBA00023128"/>
    </source>
</evidence>
<evidence type="ECO:0000256" key="15">
    <source>
        <dbReference type="ARBA" id="ARBA00031387"/>
    </source>
</evidence>
<dbReference type="Pfam" id="PF10183">
    <property type="entry name" value="ESSS"/>
    <property type="match status" value="1"/>
</dbReference>
<evidence type="ECO:0000256" key="17">
    <source>
        <dbReference type="SAM" id="Phobius"/>
    </source>
</evidence>
<comment type="caution">
    <text evidence="18">The sequence shown here is derived from an EMBL/GenBank/DDBJ whole genome shotgun (WGS) entry which is preliminary data.</text>
</comment>
<evidence type="ECO:0000256" key="16">
    <source>
        <dbReference type="ARBA" id="ARBA00046528"/>
    </source>
</evidence>
<name>A0A068RZK2_9FUNG</name>
<feature type="transmembrane region" description="Helical" evidence="17">
    <location>
        <begin position="89"/>
        <end position="107"/>
    </location>
</feature>
<keyword evidence="11 17" id="KW-1133">Transmembrane helix</keyword>
<evidence type="ECO:0000256" key="5">
    <source>
        <dbReference type="ARBA" id="ARBA00022448"/>
    </source>
</evidence>
<proteinExistence type="inferred from homology"/>
<evidence type="ECO:0000256" key="9">
    <source>
        <dbReference type="ARBA" id="ARBA00022946"/>
    </source>
</evidence>
<dbReference type="OrthoDB" id="2147978at2759"/>
<keyword evidence="13 17" id="KW-0472">Membrane</keyword>
<keyword evidence="5" id="KW-0813">Transport</keyword>
<keyword evidence="12" id="KW-0496">Mitochondrion</keyword>
<comment type="similarity">
    <text evidence="3">Belongs to the complex I NDUFB11 subunit family.</text>
</comment>
<evidence type="ECO:0000313" key="18">
    <source>
        <dbReference type="EMBL" id="CDH55185.1"/>
    </source>
</evidence>
<keyword evidence="7 17" id="KW-0812">Transmembrane</keyword>
<comment type="function">
    <text evidence="1">Accessory subunit of the mitochondrial membrane respiratory chain NADH dehydrogenase (Complex I), that is believed not to be involved in catalysis. Complex I functions in the transfer of electrons from NADH to the respiratory chain. The immediate electron acceptor for the enzyme is believed to be ubiquinone.</text>
</comment>
<gene>
    <name evidence="18" type="ORF">LCOR_06352.1</name>
</gene>
<keyword evidence="19" id="KW-1185">Reference proteome</keyword>
<evidence type="ECO:0000256" key="13">
    <source>
        <dbReference type="ARBA" id="ARBA00023136"/>
    </source>
</evidence>
<evidence type="ECO:0000256" key="10">
    <source>
        <dbReference type="ARBA" id="ARBA00022982"/>
    </source>
</evidence>